<dbReference type="InterPro" id="IPR006162">
    <property type="entry name" value="Ppantetheine_attach_site"/>
</dbReference>
<dbReference type="InterPro" id="IPR009081">
    <property type="entry name" value="PP-bd_ACP"/>
</dbReference>
<dbReference type="KEGG" id="scl:sce5923"/>
<evidence type="ECO:0000313" key="4">
    <source>
        <dbReference type="EMBL" id="CAN96087.1"/>
    </source>
</evidence>
<name>A9GBT3_SORC5</name>
<dbReference type="BioCyc" id="SCEL448385:SCE_RS30450-MONOMER"/>
<keyword evidence="2" id="KW-0597">Phosphoprotein</keyword>
<feature type="domain" description="Carrier" evidence="3">
    <location>
        <begin position="18"/>
        <end position="99"/>
    </location>
</feature>
<dbReference type="Proteomes" id="UP000002139">
    <property type="component" value="Chromosome"/>
</dbReference>
<keyword evidence="1" id="KW-0596">Phosphopantetheine</keyword>
<evidence type="ECO:0000256" key="2">
    <source>
        <dbReference type="ARBA" id="ARBA00022553"/>
    </source>
</evidence>
<dbReference type="PROSITE" id="PS00012">
    <property type="entry name" value="PHOSPHOPANTETHEINE"/>
    <property type="match status" value="1"/>
</dbReference>
<gene>
    <name evidence="4" type="ordered locus">sce5923</name>
</gene>
<accession>A9GBT3</accession>
<dbReference type="AlphaFoldDB" id="A9GBT3"/>
<keyword evidence="5" id="KW-1185">Reference proteome</keyword>
<proteinExistence type="predicted"/>
<dbReference type="PROSITE" id="PS50075">
    <property type="entry name" value="CARRIER"/>
    <property type="match status" value="1"/>
</dbReference>
<dbReference type="Gene3D" id="1.10.1200.10">
    <property type="entry name" value="ACP-like"/>
    <property type="match status" value="1"/>
</dbReference>
<dbReference type="InterPro" id="IPR036736">
    <property type="entry name" value="ACP-like_sf"/>
</dbReference>
<evidence type="ECO:0000259" key="3">
    <source>
        <dbReference type="PROSITE" id="PS50075"/>
    </source>
</evidence>
<dbReference type="STRING" id="448385.sce5923"/>
<evidence type="ECO:0000313" key="5">
    <source>
        <dbReference type="Proteomes" id="UP000002139"/>
    </source>
</evidence>
<protein>
    <submittedName>
        <fullName evidence="4">Sorangium cellulosum 'So ce 56' complete genome</fullName>
    </submittedName>
</protein>
<sequence length="102" mass="11054">MERRGIVLPRRDVLMNAQDVRQKLKELMVEELNLEGKTPADIDDAAPLFGAGLGLDSLDALQLAMSVEERFGVRIPEGDEARPIFASVDALVAHIVKSTAAA</sequence>
<dbReference type="eggNOG" id="COG0236">
    <property type="taxonomic scope" value="Bacteria"/>
</dbReference>
<organism evidence="4 5">
    <name type="scientific">Sorangium cellulosum (strain So ce56)</name>
    <name type="common">Polyangium cellulosum (strain So ce56)</name>
    <dbReference type="NCBI Taxonomy" id="448385"/>
    <lineage>
        <taxon>Bacteria</taxon>
        <taxon>Pseudomonadati</taxon>
        <taxon>Myxococcota</taxon>
        <taxon>Polyangia</taxon>
        <taxon>Polyangiales</taxon>
        <taxon>Polyangiaceae</taxon>
        <taxon>Sorangium</taxon>
    </lineage>
</organism>
<reference evidence="4 5" key="1">
    <citation type="journal article" date="2007" name="Nat. Biotechnol.">
        <title>Complete genome sequence of the myxobacterium Sorangium cellulosum.</title>
        <authorList>
            <person name="Schneiker S."/>
            <person name="Perlova O."/>
            <person name="Kaiser O."/>
            <person name="Gerth K."/>
            <person name="Alici A."/>
            <person name="Altmeyer M.O."/>
            <person name="Bartels D."/>
            <person name="Bekel T."/>
            <person name="Beyer S."/>
            <person name="Bode E."/>
            <person name="Bode H.B."/>
            <person name="Bolten C.J."/>
            <person name="Choudhuri J.V."/>
            <person name="Doss S."/>
            <person name="Elnakady Y.A."/>
            <person name="Frank B."/>
            <person name="Gaigalat L."/>
            <person name="Goesmann A."/>
            <person name="Groeger C."/>
            <person name="Gross F."/>
            <person name="Jelsbak L."/>
            <person name="Jelsbak L."/>
            <person name="Kalinowski J."/>
            <person name="Kegler C."/>
            <person name="Knauber T."/>
            <person name="Konietzny S."/>
            <person name="Kopp M."/>
            <person name="Krause L."/>
            <person name="Krug D."/>
            <person name="Linke B."/>
            <person name="Mahmud T."/>
            <person name="Martinez-Arias R."/>
            <person name="McHardy A.C."/>
            <person name="Merai M."/>
            <person name="Meyer F."/>
            <person name="Mormann S."/>
            <person name="Munoz-Dorado J."/>
            <person name="Perez J."/>
            <person name="Pradella S."/>
            <person name="Rachid S."/>
            <person name="Raddatz G."/>
            <person name="Rosenau F."/>
            <person name="Rueckert C."/>
            <person name="Sasse F."/>
            <person name="Scharfe M."/>
            <person name="Schuster S.C."/>
            <person name="Suen G."/>
            <person name="Treuner-Lange A."/>
            <person name="Velicer G.J."/>
            <person name="Vorholter F.-J."/>
            <person name="Weissman K.J."/>
            <person name="Welch R.D."/>
            <person name="Wenzel S.C."/>
            <person name="Whitworth D.E."/>
            <person name="Wilhelm S."/>
            <person name="Wittmann C."/>
            <person name="Bloecker H."/>
            <person name="Puehler A."/>
            <person name="Mueller R."/>
        </authorList>
    </citation>
    <scope>NUCLEOTIDE SEQUENCE [LARGE SCALE GENOMIC DNA]</scope>
    <source>
        <strain evidence="5">So ce56</strain>
    </source>
</reference>
<dbReference type="HOGENOM" id="CLU_108696_14_1_7"/>
<dbReference type="SUPFAM" id="SSF47336">
    <property type="entry name" value="ACP-like"/>
    <property type="match status" value="1"/>
</dbReference>
<dbReference type="Pfam" id="PF00550">
    <property type="entry name" value="PP-binding"/>
    <property type="match status" value="1"/>
</dbReference>
<evidence type="ECO:0000256" key="1">
    <source>
        <dbReference type="ARBA" id="ARBA00022450"/>
    </source>
</evidence>
<dbReference type="NCBIfam" id="NF006617">
    <property type="entry name" value="PRK09184.1"/>
    <property type="match status" value="1"/>
</dbReference>
<dbReference type="EMBL" id="AM746676">
    <property type="protein sequence ID" value="CAN96087.1"/>
    <property type="molecule type" value="Genomic_DNA"/>
</dbReference>